<name>A0AAW1N2X6_POPJA</name>
<sequence length="159" mass="17185">MADGLCCTAVTASNVRKNDENTVRGCDNAAADNSPINDVDGVNVSARENLVRSLRVPCKDDVDDDDDSNNRSSNASGEMLFDKLCAAVVKSKGESPDVVVVVEDVMDTAARMPSCALTDEDCRKKRCVDRYDSSESSDRLVLLVYISDIFIRINAGLSI</sequence>
<protein>
    <submittedName>
        <fullName evidence="1">Uncharacterized protein</fullName>
    </submittedName>
</protein>
<reference evidence="1 2" key="1">
    <citation type="journal article" date="2024" name="BMC Genomics">
        <title>De novo assembly and annotation of Popillia japonica's genome with initial clues to its potential as an invasive pest.</title>
        <authorList>
            <person name="Cucini C."/>
            <person name="Boschi S."/>
            <person name="Funari R."/>
            <person name="Cardaioli E."/>
            <person name="Iannotti N."/>
            <person name="Marturano G."/>
            <person name="Paoli F."/>
            <person name="Bruttini M."/>
            <person name="Carapelli A."/>
            <person name="Frati F."/>
            <person name="Nardi F."/>
        </authorList>
    </citation>
    <scope>NUCLEOTIDE SEQUENCE [LARGE SCALE GENOMIC DNA]</scope>
    <source>
        <strain evidence="1">DMR45628</strain>
    </source>
</reference>
<gene>
    <name evidence="1" type="ORF">QE152_g1952</name>
</gene>
<keyword evidence="2" id="KW-1185">Reference proteome</keyword>
<dbReference type="Proteomes" id="UP001458880">
    <property type="component" value="Unassembled WGS sequence"/>
</dbReference>
<evidence type="ECO:0000313" key="2">
    <source>
        <dbReference type="Proteomes" id="UP001458880"/>
    </source>
</evidence>
<dbReference type="AlphaFoldDB" id="A0AAW1N2X6"/>
<proteinExistence type="predicted"/>
<dbReference type="EMBL" id="JASPKY010000012">
    <property type="protein sequence ID" value="KAK9753638.1"/>
    <property type="molecule type" value="Genomic_DNA"/>
</dbReference>
<organism evidence="1 2">
    <name type="scientific">Popillia japonica</name>
    <name type="common">Japanese beetle</name>
    <dbReference type="NCBI Taxonomy" id="7064"/>
    <lineage>
        <taxon>Eukaryota</taxon>
        <taxon>Metazoa</taxon>
        <taxon>Ecdysozoa</taxon>
        <taxon>Arthropoda</taxon>
        <taxon>Hexapoda</taxon>
        <taxon>Insecta</taxon>
        <taxon>Pterygota</taxon>
        <taxon>Neoptera</taxon>
        <taxon>Endopterygota</taxon>
        <taxon>Coleoptera</taxon>
        <taxon>Polyphaga</taxon>
        <taxon>Scarabaeiformia</taxon>
        <taxon>Scarabaeidae</taxon>
        <taxon>Rutelinae</taxon>
        <taxon>Popillia</taxon>
    </lineage>
</organism>
<accession>A0AAW1N2X6</accession>
<comment type="caution">
    <text evidence="1">The sequence shown here is derived from an EMBL/GenBank/DDBJ whole genome shotgun (WGS) entry which is preliminary data.</text>
</comment>
<evidence type="ECO:0000313" key="1">
    <source>
        <dbReference type="EMBL" id="KAK9753638.1"/>
    </source>
</evidence>